<dbReference type="InterPro" id="IPR038729">
    <property type="entry name" value="Rad50/SbcC_AAA"/>
</dbReference>
<name>A0A4Y8WSA2_9PORP</name>
<dbReference type="AlphaFoldDB" id="A0A4Y8WSA2"/>
<dbReference type="GO" id="GO:0006302">
    <property type="term" value="P:double-strand break repair"/>
    <property type="evidence" value="ECO:0007669"/>
    <property type="project" value="InterPro"/>
</dbReference>
<evidence type="ECO:0000313" key="2">
    <source>
        <dbReference type="EMBL" id="TFH97334.1"/>
    </source>
</evidence>
<dbReference type="Gene3D" id="3.40.50.300">
    <property type="entry name" value="P-loop containing nucleotide triphosphate hydrolases"/>
    <property type="match status" value="2"/>
</dbReference>
<evidence type="ECO:0000313" key="3">
    <source>
        <dbReference type="Proteomes" id="UP000297225"/>
    </source>
</evidence>
<dbReference type="PANTHER" id="PTHR32114:SF2">
    <property type="entry name" value="ABC TRANSPORTER ABCH.3"/>
    <property type="match status" value="1"/>
</dbReference>
<proteinExistence type="predicted"/>
<protein>
    <recommendedName>
        <fullName evidence="1">Rad50/SbcC-type AAA domain-containing protein</fullName>
    </recommendedName>
</protein>
<dbReference type="PANTHER" id="PTHR32114">
    <property type="entry name" value="ABC TRANSPORTER ABCH.3"/>
    <property type="match status" value="1"/>
</dbReference>
<sequence>MKLLAVRGMNLASLEGEFEIDFGQEPLKSAGLFAITGSTGAGKSTLLDAITLGLYGEVPRLVAASGKREGDEELTPKDARRILRRGMGEGYAEVDFEAVDGLEYRSRWSVWRAGRKPAGRIQGEQIAVTELKGGHQLQGNNRELREQLEHLVGLSFDQFRRTILLAQGDFAAFLRAEEREKTQLLEKVTGTDIYRRISMRLYERNREAQAAIEQLDSQINQLMPLPEEVLHEKQSRLKEIAQTQTELSKQKEFCKSSLAWLEEHSRRTRAVEEGKIALSSARKAHDSADPLRAELNAVEAVLPIAPTYKEKKDKEQQLKDNKYEQQQLEQELHDLQADLVAMDTKIDEAKIRMVSAEEVISESEPMLSEARRLDVALQQKKEDSQRLNRVLKAKSTEQLSRQVLALQETQAEITKVSEQMEVLQRSLSVEVSHLRSKLVDGTPCPVCGALYHPSASEQAPIAEEEERQEVSARLLKLREKAEGLREEIGGLRKSVQLEEEARKELSEVKESYKSIEAQRKAYFDGKAVDSVVQEQAKALKSAQKEYDKLSGERLEKVLAEKTASVKLDELSKQKKLLETTLVALNDAVSTFLSDREDSMSTAELDTLLAHDSKWISSGRQKLKHLDEQLQKATLVVQERERLLQEHLQHSDKPVDSLLSETVKAQIQQVEQQLKTLATEEKEMALELAKDSDTRERLVQLIAQREEQTPKVKLWAKLNDLLGSASGDKFAKIAQRYTISNLLGYANNHLQTIAPRYRLKQVDPDSLNLVVVDTYMMDEERTVFSLSGGETFLVSLALALGLSSLSSRHMRIGSLFIDEGFGSLDGDTLAVALDALESLQSQQGRLVGVISHVQEMNERISTQIQVQSNGRGGSKIVIKGA</sequence>
<feature type="domain" description="Rad50/SbcC-type AAA" evidence="1">
    <location>
        <begin position="9"/>
        <end position="223"/>
    </location>
</feature>
<comment type="caution">
    <text evidence="2">The sequence shown here is derived from an EMBL/GenBank/DDBJ whole genome shotgun (WGS) entry which is preliminary data.</text>
</comment>
<accession>A0A4Y8WSA2</accession>
<keyword evidence="3" id="KW-1185">Reference proteome</keyword>
<dbReference type="OrthoDB" id="9795626at2"/>
<gene>
    <name evidence="2" type="ORF">E4P47_00640</name>
</gene>
<organism evidence="2 3">
    <name type="scientific">Porphyromonas levii</name>
    <dbReference type="NCBI Taxonomy" id="28114"/>
    <lineage>
        <taxon>Bacteria</taxon>
        <taxon>Pseudomonadati</taxon>
        <taxon>Bacteroidota</taxon>
        <taxon>Bacteroidia</taxon>
        <taxon>Bacteroidales</taxon>
        <taxon>Porphyromonadaceae</taxon>
        <taxon>Porphyromonas</taxon>
    </lineage>
</organism>
<reference evidence="2 3" key="1">
    <citation type="submission" date="2019-03" db="EMBL/GenBank/DDBJ databases">
        <title>Porphyromonas levii Isolated from the Uterus of Dairy Cows.</title>
        <authorList>
            <person name="Francis A.M."/>
        </authorList>
    </citation>
    <scope>NUCLEOTIDE SEQUENCE [LARGE SCALE GENOMIC DNA]</scope>
    <source>
        <strain evidence="2 3">AF5678</strain>
    </source>
</reference>
<dbReference type="SUPFAM" id="SSF52540">
    <property type="entry name" value="P-loop containing nucleoside triphosphate hydrolases"/>
    <property type="match status" value="1"/>
</dbReference>
<dbReference type="Pfam" id="PF13558">
    <property type="entry name" value="SbcC_Walker_B"/>
    <property type="match status" value="1"/>
</dbReference>
<dbReference type="EMBL" id="SPNC01000004">
    <property type="protein sequence ID" value="TFH97334.1"/>
    <property type="molecule type" value="Genomic_DNA"/>
</dbReference>
<evidence type="ECO:0000259" key="1">
    <source>
        <dbReference type="Pfam" id="PF13476"/>
    </source>
</evidence>
<dbReference type="Pfam" id="PF13476">
    <property type="entry name" value="AAA_23"/>
    <property type="match status" value="1"/>
</dbReference>
<dbReference type="GO" id="GO:0016887">
    <property type="term" value="F:ATP hydrolysis activity"/>
    <property type="evidence" value="ECO:0007669"/>
    <property type="project" value="InterPro"/>
</dbReference>
<dbReference type="InterPro" id="IPR027417">
    <property type="entry name" value="P-loop_NTPase"/>
</dbReference>
<dbReference type="STRING" id="1122973.GCA_000379925_00463"/>
<dbReference type="RefSeq" id="WP_134849512.1">
    <property type="nucleotide sequence ID" value="NZ_CP197400.1"/>
</dbReference>
<dbReference type="Proteomes" id="UP000297225">
    <property type="component" value="Unassembled WGS sequence"/>
</dbReference>